<feature type="compositionally biased region" description="Acidic residues" evidence="1">
    <location>
        <begin position="257"/>
        <end position="295"/>
    </location>
</feature>
<reference evidence="2 3" key="1">
    <citation type="journal article" date="2013" name="PLoS Genet.">
        <title>The genome and development-dependent transcriptomes of Pyronema confluens: a window into fungal evolution.</title>
        <authorList>
            <person name="Traeger S."/>
            <person name="Altegoer F."/>
            <person name="Freitag M."/>
            <person name="Gabaldon T."/>
            <person name="Kempken F."/>
            <person name="Kumar A."/>
            <person name="Marcet-Houben M."/>
            <person name="Poggeler S."/>
            <person name="Stajich J.E."/>
            <person name="Nowrousian M."/>
        </authorList>
    </citation>
    <scope>NUCLEOTIDE SEQUENCE [LARGE SCALE GENOMIC DNA]</scope>
    <source>
        <strain evidence="3">CBS 100304</strain>
        <tissue evidence="2">Vegetative mycelium</tissue>
    </source>
</reference>
<accession>U4L227</accession>
<keyword evidence="3" id="KW-1185">Reference proteome</keyword>
<dbReference type="AlphaFoldDB" id="U4L227"/>
<organism evidence="2 3">
    <name type="scientific">Pyronema omphalodes (strain CBS 100304)</name>
    <name type="common">Pyronema confluens</name>
    <dbReference type="NCBI Taxonomy" id="1076935"/>
    <lineage>
        <taxon>Eukaryota</taxon>
        <taxon>Fungi</taxon>
        <taxon>Dikarya</taxon>
        <taxon>Ascomycota</taxon>
        <taxon>Pezizomycotina</taxon>
        <taxon>Pezizomycetes</taxon>
        <taxon>Pezizales</taxon>
        <taxon>Pyronemataceae</taxon>
        <taxon>Pyronema</taxon>
    </lineage>
</organism>
<dbReference type="EMBL" id="HF935521">
    <property type="protein sequence ID" value="CCX10200.1"/>
    <property type="molecule type" value="Genomic_DNA"/>
</dbReference>
<protein>
    <submittedName>
        <fullName evidence="2">Uncharacterized protein</fullName>
    </submittedName>
</protein>
<sequence length="340" mass="38963">MVGFRKSRESRFSFWQKLKKPGTYAHNRGLDFVEDHYPGQKMKSFVKFLNLKSPSGAITAGNRITHGHSLARATELFKGTAMMPLINVLLTYSKDSAMSIEDAAIYVRESDPDIEYSAVKETFQIKDLCEDCHNDQMNIVGRSLVNAVPVMLGCPTDPYFFPAVDFFELLQSETWEQTRLFDLLSFGNPGGNQQRINRNMLVLLNPNPDCCLVNLGNEAAHPVWHTSSDEEEDDEEEEEEEKNEEGDEHGEEKKEEEKDEEGDEHSEEEKEEEKDEEGDEHGEEEEKDEEGDERGEEEKKEEKDEKGDEDKEEQNEGHLVRGTNEVYITLGLHVPERPND</sequence>
<feature type="compositionally biased region" description="Basic and acidic residues" evidence="1">
    <location>
        <begin position="296"/>
        <end position="319"/>
    </location>
</feature>
<evidence type="ECO:0000313" key="2">
    <source>
        <dbReference type="EMBL" id="CCX10200.1"/>
    </source>
</evidence>
<proteinExistence type="predicted"/>
<feature type="compositionally biased region" description="Acidic residues" evidence="1">
    <location>
        <begin position="229"/>
        <end position="249"/>
    </location>
</feature>
<dbReference type="Proteomes" id="UP000018144">
    <property type="component" value="Unassembled WGS sequence"/>
</dbReference>
<evidence type="ECO:0000313" key="3">
    <source>
        <dbReference type="Proteomes" id="UP000018144"/>
    </source>
</evidence>
<name>U4L227_PYROM</name>
<feature type="region of interest" description="Disordered" evidence="1">
    <location>
        <begin position="222"/>
        <end position="340"/>
    </location>
</feature>
<gene>
    <name evidence="2" type="ORF">PCON_09793</name>
</gene>
<evidence type="ECO:0000256" key="1">
    <source>
        <dbReference type="SAM" id="MobiDB-lite"/>
    </source>
</evidence>